<dbReference type="AlphaFoldDB" id="A0A3B1A145"/>
<evidence type="ECO:0000313" key="1">
    <source>
        <dbReference type="EMBL" id="VAW93833.1"/>
    </source>
</evidence>
<reference evidence="1" key="1">
    <citation type="submission" date="2018-06" db="EMBL/GenBank/DDBJ databases">
        <authorList>
            <person name="Zhirakovskaya E."/>
        </authorList>
    </citation>
    <scope>NUCLEOTIDE SEQUENCE</scope>
</reference>
<name>A0A3B1A145_9ZZZZ</name>
<proteinExistence type="predicted"/>
<gene>
    <name evidence="1" type="ORF">MNBD_GAMMA21-146</name>
</gene>
<protein>
    <submittedName>
        <fullName evidence="1">Uncharacterized protein</fullName>
    </submittedName>
</protein>
<sequence length="174" mass="19556">MRQTPSAADVLRIRDIDLTCLAALLDPYQLRLQLTEPDQVIPGSFWGDEEAGLIGNTLYIRPDTPIHSALHEAGHYICMSADRRKQLDTNAGGDYDEENGVCYLQILLSDKLKGLNKSRMLADMDRWGYSFRLGSARKWFEHDAEDARNWLIKMGIIDDNGRPSGQLASPTHPA</sequence>
<accession>A0A3B1A145</accession>
<dbReference type="EMBL" id="UOFR01000023">
    <property type="protein sequence ID" value="VAW93833.1"/>
    <property type="molecule type" value="Genomic_DNA"/>
</dbReference>
<organism evidence="1">
    <name type="scientific">hydrothermal vent metagenome</name>
    <dbReference type="NCBI Taxonomy" id="652676"/>
    <lineage>
        <taxon>unclassified sequences</taxon>
        <taxon>metagenomes</taxon>
        <taxon>ecological metagenomes</taxon>
    </lineage>
</organism>